<reference evidence="1" key="1">
    <citation type="journal article" date="2020" name="mSystems">
        <title>Genome- and Community-Level Interaction Insights into Carbon Utilization and Element Cycling Functions of Hydrothermarchaeota in Hydrothermal Sediment.</title>
        <authorList>
            <person name="Zhou Z."/>
            <person name="Liu Y."/>
            <person name="Xu W."/>
            <person name="Pan J."/>
            <person name="Luo Z.H."/>
            <person name="Li M."/>
        </authorList>
    </citation>
    <scope>NUCLEOTIDE SEQUENCE [LARGE SCALE GENOMIC DNA]</scope>
    <source>
        <strain evidence="1">HyVt-237</strain>
    </source>
</reference>
<organism evidence="1">
    <name type="scientific">candidate division WOR-3 bacterium</name>
    <dbReference type="NCBI Taxonomy" id="2052148"/>
    <lineage>
        <taxon>Bacteria</taxon>
        <taxon>Bacteria division WOR-3</taxon>
    </lineage>
</organism>
<dbReference type="Proteomes" id="UP000885931">
    <property type="component" value="Unassembled WGS sequence"/>
</dbReference>
<name>A0A7C0XBP2_UNCW3</name>
<protein>
    <recommendedName>
        <fullName evidence="2">PorV/PorQ family protein</fullName>
    </recommendedName>
</protein>
<evidence type="ECO:0008006" key="2">
    <source>
        <dbReference type="Google" id="ProtNLM"/>
    </source>
</evidence>
<dbReference type="Gene3D" id="2.40.160.60">
    <property type="entry name" value="Outer membrane protein transport protein (OMPP1/FadL/TodX)"/>
    <property type="match status" value="1"/>
</dbReference>
<dbReference type="AlphaFoldDB" id="A0A7C0XBP2"/>
<proteinExistence type="predicted"/>
<dbReference type="EMBL" id="DRBW01000256">
    <property type="protein sequence ID" value="HDM90935.1"/>
    <property type="molecule type" value="Genomic_DNA"/>
</dbReference>
<evidence type="ECO:0000313" key="1">
    <source>
        <dbReference type="EMBL" id="HDM90935.1"/>
    </source>
</evidence>
<comment type="caution">
    <text evidence="1">The sequence shown here is derived from an EMBL/GenBank/DDBJ whole genome shotgun (WGS) entry which is preliminary data.</text>
</comment>
<accession>A0A7C0XBP2</accession>
<sequence>MRITIAFLLMLGNLGAMLFSDINTSPRALGRSGAFVASAEGLEAVHFNPAGITEVSNLEVQTYYKHLYSGLSVGLHNASIAVAKRWKNNVLAVNFQDFGASLKGEYEGRYAEDVLTLTYGYSLSKYLRFGTNFSFYHLQEPRFGGASSFGVDLGIITSIYKSWQMGVFVQNLNGPSIQGEYDSYRLPRFIAFGMSLKPMRNAITEIAVRKEENYPARFMIGQELNLFKGMIGLRGGLLSEGELTKFSFGLDFNKAPLRITYGMQYDPDLPLTHIIGISYGR</sequence>
<gene>
    <name evidence="1" type="ORF">ENG67_06995</name>
</gene>